<accession>A0AAV4UPH9</accession>
<feature type="domain" description="Ski2 N-terminal" evidence="2">
    <location>
        <begin position="2"/>
        <end position="61"/>
    </location>
</feature>
<organism evidence="3 4">
    <name type="scientific">Caerostris extrusa</name>
    <name type="common">Bark spider</name>
    <name type="synonym">Caerostris bankana</name>
    <dbReference type="NCBI Taxonomy" id="172846"/>
    <lineage>
        <taxon>Eukaryota</taxon>
        <taxon>Metazoa</taxon>
        <taxon>Ecdysozoa</taxon>
        <taxon>Arthropoda</taxon>
        <taxon>Chelicerata</taxon>
        <taxon>Arachnida</taxon>
        <taxon>Araneae</taxon>
        <taxon>Araneomorphae</taxon>
        <taxon>Entelegynae</taxon>
        <taxon>Araneoidea</taxon>
        <taxon>Araneidae</taxon>
        <taxon>Caerostris</taxon>
    </lineage>
</organism>
<keyword evidence="4" id="KW-1185">Reference proteome</keyword>
<proteinExistence type="predicted"/>
<gene>
    <name evidence="3" type="primary">SKIV2L</name>
    <name evidence="3" type="ORF">CEXT_488841</name>
</gene>
<keyword evidence="3" id="KW-0547">Nucleotide-binding</keyword>
<evidence type="ECO:0000313" key="4">
    <source>
        <dbReference type="Proteomes" id="UP001054945"/>
    </source>
</evidence>
<dbReference type="GO" id="GO:0004386">
    <property type="term" value="F:helicase activity"/>
    <property type="evidence" value="ECO:0007669"/>
    <property type="project" value="UniProtKB-KW"/>
</dbReference>
<keyword evidence="3" id="KW-0347">Helicase</keyword>
<comment type="caution">
    <text evidence="3">The sequence shown here is derived from an EMBL/GenBank/DDBJ whole genome shotgun (WGS) entry which is preliminary data.</text>
</comment>
<keyword evidence="3" id="KW-0067">ATP-binding</keyword>
<keyword evidence="3" id="KW-0378">Hydrolase</keyword>
<reference evidence="3 4" key="1">
    <citation type="submission" date="2021-06" db="EMBL/GenBank/DDBJ databases">
        <title>Caerostris extrusa draft genome.</title>
        <authorList>
            <person name="Kono N."/>
            <person name="Arakawa K."/>
        </authorList>
    </citation>
    <scope>NUCLEOTIDE SEQUENCE [LARGE SCALE GENOMIC DNA]</scope>
</reference>
<evidence type="ECO:0000259" key="2">
    <source>
        <dbReference type="Pfam" id="PF17911"/>
    </source>
</evidence>
<name>A0AAV4UPH9_CAEEX</name>
<evidence type="ECO:0000256" key="1">
    <source>
        <dbReference type="SAM" id="MobiDB-lite"/>
    </source>
</evidence>
<dbReference type="AlphaFoldDB" id="A0AAV4UPH9"/>
<dbReference type="Proteomes" id="UP001054945">
    <property type="component" value="Unassembled WGS sequence"/>
</dbReference>
<protein>
    <submittedName>
        <fullName evidence="3">Helicase SKI2W</fullName>
    </submittedName>
</protein>
<sequence>MMTGKLLGFTEEVKDIYEGTHKTSTSLSRAPGPPEAGVKGSTSSFPFWPGGMDEPWADLLKKESLDASLFKG</sequence>
<dbReference type="EMBL" id="BPLR01013208">
    <property type="protein sequence ID" value="GIY59464.1"/>
    <property type="molecule type" value="Genomic_DNA"/>
</dbReference>
<dbReference type="Pfam" id="PF17911">
    <property type="entry name" value="Ski2_N"/>
    <property type="match status" value="1"/>
</dbReference>
<dbReference type="InterPro" id="IPR040801">
    <property type="entry name" value="Ski2_N"/>
</dbReference>
<feature type="region of interest" description="Disordered" evidence="1">
    <location>
        <begin position="22"/>
        <end position="44"/>
    </location>
</feature>
<evidence type="ECO:0000313" key="3">
    <source>
        <dbReference type="EMBL" id="GIY59464.1"/>
    </source>
</evidence>